<evidence type="ECO:0000256" key="3">
    <source>
        <dbReference type="ARBA" id="ARBA00012054"/>
    </source>
</evidence>
<dbReference type="PANTHER" id="PTHR43442">
    <property type="entry name" value="GLUCONOKINASE-RELATED"/>
    <property type="match status" value="1"/>
</dbReference>
<evidence type="ECO:0000256" key="7">
    <source>
        <dbReference type="ARBA" id="ARBA00022840"/>
    </source>
</evidence>
<organism evidence="10 11">
    <name type="scientific">Microbacterium azadirachtae</name>
    <dbReference type="NCBI Taxonomy" id="582680"/>
    <lineage>
        <taxon>Bacteria</taxon>
        <taxon>Bacillati</taxon>
        <taxon>Actinomycetota</taxon>
        <taxon>Actinomycetes</taxon>
        <taxon>Micrococcales</taxon>
        <taxon>Microbacteriaceae</taxon>
        <taxon>Microbacterium</taxon>
    </lineage>
</organism>
<evidence type="ECO:0000256" key="1">
    <source>
        <dbReference type="ARBA" id="ARBA00004761"/>
    </source>
</evidence>
<dbReference type="SUPFAM" id="SSF52540">
    <property type="entry name" value="P-loop containing nucleoside triphosphate hydrolases"/>
    <property type="match status" value="1"/>
</dbReference>
<keyword evidence="4 9" id="KW-0808">Transferase</keyword>
<keyword evidence="7 9" id="KW-0067">ATP-binding</keyword>
<dbReference type="EC" id="2.7.1.12" evidence="3 9"/>
<reference evidence="10 11" key="1">
    <citation type="submission" date="2015-02" db="EMBL/GenBank/DDBJ databases">
        <title>Draft genome sequences of ten Microbacterium spp. with emphasis on heavy metal contaminated environments.</title>
        <authorList>
            <person name="Corretto E."/>
        </authorList>
    </citation>
    <scope>NUCLEOTIDE SEQUENCE [LARGE SCALE GENOMIC DNA]</scope>
    <source>
        <strain evidence="10 11">ARN176</strain>
    </source>
</reference>
<dbReference type="InterPro" id="IPR006001">
    <property type="entry name" value="Therm_gnt_kin"/>
</dbReference>
<keyword evidence="6 9" id="KW-0418">Kinase</keyword>
<keyword evidence="5 9" id="KW-0547">Nucleotide-binding</keyword>
<gene>
    <name evidence="10" type="primary">gntK_1</name>
    <name evidence="10" type="ORF">RS86_00649</name>
</gene>
<evidence type="ECO:0000256" key="9">
    <source>
        <dbReference type="RuleBase" id="RU363066"/>
    </source>
</evidence>
<dbReference type="GO" id="GO:0005737">
    <property type="term" value="C:cytoplasm"/>
    <property type="evidence" value="ECO:0007669"/>
    <property type="project" value="TreeGrafter"/>
</dbReference>
<name>A0A0F0LNI0_9MICO</name>
<keyword evidence="11" id="KW-1185">Reference proteome</keyword>
<dbReference type="PATRIC" id="fig|582680.6.peg.672"/>
<dbReference type="GO" id="GO:0005975">
    <property type="term" value="P:carbohydrate metabolic process"/>
    <property type="evidence" value="ECO:0007669"/>
    <property type="project" value="InterPro"/>
</dbReference>
<evidence type="ECO:0000256" key="4">
    <source>
        <dbReference type="ARBA" id="ARBA00022679"/>
    </source>
</evidence>
<evidence type="ECO:0000256" key="2">
    <source>
        <dbReference type="ARBA" id="ARBA00008420"/>
    </source>
</evidence>
<dbReference type="InterPro" id="IPR027417">
    <property type="entry name" value="P-loop_NTPase"/>
</dbReference>
<evidence type="ECO:0000256" key="6">
    <source>
        <dbReference type="ARBA" id="ARBA00022777"/>
    </source>
</evidence>
<dbReference type="RefSeq" id="WP_045270782.1">
    <property type="nucleotide sequence ID" value="NZ_JYIX01000025.1"/>
</dbReference>
<evidence type="ECO:0000256" key="5">
    <source>
        <dbReference type="ARBA" id="ARBA00022741"/>
    </source>
</evidence>
<evidence type="ECO:0000313" key="10">
    <source>
        <dbReference type="EMBL" id="KJL34772.1"/>
    </source>
</evidence>
<dbReference type="GO" id="GO:0046316">
    <property type="term" value="F:gluconokinase activity"/>
    <property type="evidence" value="ECO:0007669"/>
    <property type="project" value="UniProtKB-EC"/>
</dbReference>
<dbReference type="Proteomes" id="UP000033740">
    <property type="component" value="Unassembled WGS sequence"/>
</dbReference>
<dbReference type="PANTHER" id="PTHR43442:SF3">
    <property type="entry name" value="GLUCONOKINASE-RELATED"/>
    <property type="match status" value="1"/>
</dbReference>
<evidence type="ECO:0000256" key="8">
    <source>
        <dbReference type="ARBA" id="ARBA00048090"/>
    </source>
</evidence>
<dbReference type="AlphaFoldDB" id="A0A0F0LNI0"/>
<dbReference type="NCBIfam" id="TIGR01313">
    <property type="entry name" value="therm_gnt_kin"/>
    <property type="match status" value="1"/>
</dbReference>
<dbReference type="STRING" id="582680.RS86_00649"/>
<accession>A0A0F0LNI0</accession>
<comment type="pathway">
    <text evidence="1">Carbohydrate acid metabolism.</text>
</comment>
<evidence type="ECO:0000313" key="11">
    <source>
        <dbReference type="Proteomes" id="UP000033740"/>
    </source>
</evidence>
<proteinExistence type="inferred from homology"/>
<dbReference type="Gene3D" id="3.40.50.300">
    <property type="entry name" value="P-loop containing nucleotide triphosphate hydrolases"/>
    <property type="match status" value="1"/>
</dbReference>
<comment type="catalytic activity">
    <reaction evidence="8 9">
        <text>D-gluconate + ATP = 6-phospho-D-gluconate + ADP + H(+)</text>
        <dbReference type="Rhea" id="RHEA:19433"/>
        <dbReference type="ChEBI" id="CHEBI:15378"/>
        <dbReference type="ChEBI" id="CHEBI:18391"/>
        <dbReference type="ChEBI" id="CHEBI:30616"/>
        <dbReference type="ChEBI" id="CHEBI:58759"/>
        <dbReference type="ChEBI" id="CHEBI:456216"/>
        <dbReference type="EC" id="2.7.1.12"/>
    </reaction>
</comment>
<protein>
    <recommendedName>
        <fullName evidence="3 9">Gluconokinase</fullName>
        <ecNumber evidence="3 9">2.7.1.12</ecNumber>
    </recommendedName>
</protein>
<dbReference type="GO" id="GO:0005524">
    <property type="term" value="F:ATP binding"/>
    <property type="evidence" value="ECO:0007669"/>
    <property type="project" value="UniProtKB-KW"/>
</dbReference>
<dbReference type="CDD" id="cd02021">
    <property type="entry name" value="GntK"/>
    <property type="match status" value="1"/>
</dbReference>
<comment type="similarity">
    <text evidence="2 9">Belongs to the gluconokinase GntK/GntV family.</text>
</comment>
<sequence length="178" mass="18847">MTGDALVDAVAGTPRARLIVVMGVSAAGKTSVMRALAWRLGIDGRDADELHSPANVAKMAGGTPLTDEDRWPWLDAVGAVLAEGRSDGGRIVACSALRRVYRDRLRVAVPDARFVHLHGAPGLLRSRAAGRRGHYMPPSLLASQLALLEPLDPEEDGAVFDVAPAVDDVVTAALAWIR</sequence>
<dbReference type="EMBL" id="JYIX01000025">
    <property type="protein sequence ID" value="KJL34772.1"/>
    <property type="molecule type" value="Genomic_DNA"/>
</dbReference>
<comment type="caution">
    <text evidence="10">The sequence shown here is derived from an EMBL/GenBank/DDBJ whole genome shotgun (WGS) entry which is preliminary data.</text>
</comment>